<dbReference type="NCBIfam" id="TIGR00778">
    <property type="entry name" value="ahpD_dom"/>
    <property type="match status" value="1"/>
</dbReference>
<dbReference type="PANTHER" id="PTHR33930">
    <property type="entry name" value="ALKYL HYDROPEROXIDE REDUCTASE AHPD"/>
    <property type="match status" value="1"/>
</dbReference>
<dbReference type="Proteomes" id="UP000541810">
    <property type="component" value="Unassembled WGS sequence"/>
</dbReference>
<keyword evidence="2" id="KW-0575">Peroxidase</keyword>
<proteinExistence type="predicted"/>
<keyword evidence="3" id="KW-1185">Reference proteome</keyword>
<dbReference type="PANTHER" id="PTHR33930:SF2">
    <property type="entry name" value="BLR3452 PROTEIN"/>
    <property type="match status" value="1"/>
</dbReference>
<evidence type="ECO:0000313" key="3">
    <source>
        <dbReference type="Proteomes" id="UP000541810"/>
    </source>
</evidence>
<dbReference type="GO" id="GO:0051920">
    <property type="term" value="F:peroxiredoxin activity"/>
    <property type="evidence" value="ECO:0007669"/>
    <property type="project" value="InterPro"/>
</dbReference>
<dbReference type="InterPro" id="IPR003779">
    <property type="entry name" value="CMD-like"/>
</dbReference>
<organism evidence="2 3">
    <name type="scientific">Algisphaera agarilytica</name>
    <dbReference type="NCBI Taxonomy" id="1385975"/>
    <lineage>
        <taxon>Bacteria</taxon>
        <taxon>Pseudomonadati</taxon>
        <taxon>Planctomycetota</taxon>
        <taxon>Phycisphaerae</taxon>
        <taxon>Phycisphaerales</taxon>
        <taxon>Phycisphaeraceae</taxon>
        <taxon>Algisphaera</taxon>
    </lineage>
</organism>
<dbReference type="EMBL" id="JACHGY010000001">
    <property type="protein sequence ID" value="MBB6430403.1"/>
    <property type="molecule type" value="Genomic_DNA"/>
</dbReference>
<dbReference type="SUPFAM" id="SSF69118">
    <property type="entry name" value="AhpD-like"/>
    <property type="match status" value="1"/>
</dbReference>
<dbReference type="Pfam" id="PF02627">
    <property type="entry name" value="CMD"/>
    <property type="match status" value="1"/>
</dbReference>
<dbReference type="RefSeq" id="WP_184677921.1">
    <property type="nucleotide sequence ID" value="NZ_JACHGY010000001.1"/>
</dbReference>
<sequence>MHSMENLKKLPTLSKIDGGTFNKFYEYDQAALADGAIPAKYKELMALGVALTTQCVYCLELHKEAAVKAGATQEEIAETIHVAAALRAGAALTHGTHLLD</sequence>
<dbReference type="InterPro" id="IPR004675">
    <property type="entry name" value="AhpD_core"/>
</dbReference>
<dbReference type="InterPro" id="IPR029032">
    <property type="entry name" value="AhpD-like"/>
</dbReference>
<accession>A0A7X0H6Y4</accession>
<name>A0A7X0H6Y4_9BACT</name>
<comment type="caution">
    <text evidence="2">The sequence shown here is derived from an EMBL/GenBank/DDBJ whole genome shotgun (WGS) entry which is preliminary data.</text>
</comment>
<keyword evidence="2" id="KW-0560">Oxidoreductase</keyword>
<feature type="domain" description="Carboxymuconolactone decarboxylase-like" evidence="1">
    <location>
        <begin position="21"/>
        <end position="98"/>
    </location>
</feature>
<protein>
    <submittedName>
        <fullName evidence="2">AhpD family alkylhydroperoxidase</fullName>
    </submittedName>
</protein>
<gene>
    <name evidence="2" type="ORF">HNQ40_002209</name>
</gene>
<dbReference type="AlphaFoldDB" id="A0A7X0H6Y4"/>
<evidence type="ECO:0000259" key="1">
    <source>
        <dbReference type="Pfam" id="PF02627"/>
    </source>
</evidence>
<evidence type="ECO:0000313" key="2">
    <source>
        <dbReference type="EMBL" id="MBB6430403.1"/>
    </source>
</evidence>
<reference evidence="2 3" key="1">
    <citation type="submission" date="2020-08" db="EMBL/GenBank/DDBJ databases">
        <title>Genomic Encyclopedia of Type Strains, Phase IV (KMG-IV): sequencing the most valuable type-strain genomes for metagenomic binning, comparative biology and taxonomic classification.</title>
        <authorList>
            <person name="Goeker M."/>
        </authorList>
    </citation>
    <scope>NUCLEOTIDE SEQUENCE [LARGE SCALE GENOMIC DNA]</scope>
    <source>
        <strain evidence="2 3">DSM 103725</strain>
    </source>
</reference>
<dbReference type="Gene3D" id="1.20.1290.10">
    <property type="entry name" value="AhpD-like"/>
    <property type="match status" value="1"/>
</dbReference>